<dbReference type="InterPro" id="IPR044817">
    <property type="entry name" value="SBP-like"/>
</dbReference>
<dbReference type="SUPFAM" id="SSF103612">
    <property type="entry name" value="SBT domain"/>
    <property type="match status" value="1"/>
</dbReference>
<dbReference type="InterPro" id="IPR036893">
    <property type="entry name" value="SBP_sf"/>
</dbReference>
<evidence type="ECO:0000256" key="10">
    <source>
        <dbReference type="SAM" id="MobiDB-lite"/>
    </source>
</evidence>
<feature type="compositionally biased region" description="Low complexity" evidence="10">
    <location>
        <begin position="47"/>
        <end position="58"/>
    </location>
</feature>
<keyword evidence="7" id="KW-0804">Transcription</keyword>
<keyword evidence="3 9" id="KW-0863">Zinc-finger</keyword>
<dbReference type="PANTHER" id="PTHR31251">
    <property type="entry name" value="SQUAMOSA PROMOTER-BINDING-LIKE PROTEIN 4"/>
    <property type="match status" value="1"/>
</dbReference>
<feature type="compositionally biased region" description="Basic and acidic residues" evidence="10">
    <location>
        <begin position="356"/>
        <end position="370"/>
    </location>
</feature>
<keyword evidence="13" id="KW-1185">Reference proteome</keyword>
<reference evidence="13" key="1">
    <citation type="submission" date="2016-06" db="EMBL/GenBank/DDBJ databases">
        <title>Parallel loss of symbiosis genes in relatives of nitrogen-fixing non-legume Parasponia.</title>
        <authorList>
            <person name="Van Velzen R."/>
            <person name="Holmer R."/>
            <person name="Bu F."/>
            <person name="Rutten L."/>
            <person name="Van Zeijl A."/>
            <person name="Liu W."/>
            <person name="Santuari L."/>
            <person name="Cao Q."/>
            <person name="Sharma T."/>
            <person name="Shen D."/>
            <person name="Roswanjaya Y."/>
            <person name="Wardhani T."/>
            <person name="Kalhor M.S."/>
            <person name="Jansen J."/>
            <person name="Van den Hoogen J."/>
            <person name="Gungor B."/>
            <person name="Hartog M."/>
            <person name="Hontelez J."/>
            <person name="Verver J."/>
            <person name="Yang W.-C."/>
            <person name="Schijlen E."/>
            <person name="Repin R."/>
            <person name="Schilthuizen M."/>
            <person name="Schranz E."/>
            <person name="Heidstra R."/>
            <person name="Miyata K."/>
            <person name="Fedorova E."/>
            <person name="Kohlen W."/>
            <person name="Bisseling T."/>
            <person name="Smit S."/>
            <person name="Geurts R."/>
        </authorList>
    </citation>
    <scope>NUCLEOTIDE SEQUENCE [LARGE SCALE GENOMIC DNA]</scope>
    <source>
        <strain evidence="13">cv. WU1-14</strain>
    </source>
</reference>
<dbReference type="AlphaFoldDB" id="A0A2P5BTU8"/>
<keyword evidence="5" id="KW-0805">Transcription regulation</keyword>
<dbReference type="GO" id="GO:0003677">
    <property type="term" value="F:DNA binding"/>
    <property type="evidence" value="ECO:0007669"/>
    <property type="project" value="UniProtKB-KW"/>
</dbReference>
<evidence type="ECO:0000256" key="6">
    <source>
        <dbReference type="ARBA" id="ARBA00023125"/>
    </source>
</evidence>
<gene>
    <name evidence="12" type="ORF">PanWU01x14_210690</name>
</gene>
<evidence type="ECO:0000256" key="5">
    <source>
        <dbReference type="ARBA" id="ARBA00023015"/>
    </source>
</evidence>
<dbReference type="PROSITE" id="PS51141">
    <property type="entry name" value="ZF_SBP"/>
    <property type="match status" value="1"/>
</dbReference>
<organism evidence="12 13">
    <name type="scientific">Parasponia andersonii</name>
    <name type="common">Sponia andersonii</name>
    <dbReference type="NCBI Taxonomy" id="3476"/>
    <lineage>
        <taxon>Eukaryota</taxon>
        <taxon>Viridiplantae</taxon>
        <taxon>Streptophyta</taxon>
        <taxon>Embryophyta</taxon>
        <taxon>Tracheophyta</taxon>
        <taxon>Spermatophyta</taxon>
        <taxon>Magnoliopsida</taxon>
        <taxon>eudicotyledons</taxon>
        <taxon>Gunneridae</taxon>
        <taxon>Pentapetalae</taxon>
        <taxon>rosids</taxon>
        <taxon>fabids</taxon>
        <taxon>Rosales</taxon>
        <taxon>Cannabaceae</taxon>
        <taxon>Parasponia</taxon>
    </lineage>
</organism>
<evidence type="ECO:0000313" key="13">
    <source>
        <dbReference type="Proteomes" id="UP000237105"/>
    </source>
</evidence>
<feature type="region of interest" description="Disordered" evidence="10">
    <location>
        <begin position="1"/>
        <end position="28"/>
    </location>
</feature>
<feature type="domain" description="SBP-type" evidence="11">
    <location>
        <begin position="75"/>
        <end position="152"/>
    </location>
</feature>
<keyword evidence="4" id="KW-0862">Zinc</keyword>
<keyword evidence="2" id="KW-0479">Metal-binding</keyword>
<comment type="caution">
    <text evidence="12">The sequence shown here is derived from an EMBL/GenBank/DDBJ whole genome shotgun (WGS) entry which is preliminary data.</text>
</comment>
<evidence type="ECO:0000256" key="8">
    <source>
        <dbReference type="ARBA" id="ARBA00023242"/>
    </source>
</evidence>
<feature type="region of interest" description="Disordered" evidence="10">
    <location>
        <begin position="351"/>
        <end position="376"/>
    </location>
</feature>
<dbReference type="Pfam" id="PF03110">
    <property type="entry name" value="SBP"/>
    <property type="match status" value="1"/>
</dbReference>
<dbReference type="FunFam" id="4.10.1100.10:FF:000001">
    <property type="entry name" value="Squamosa promoter-binding-like protein 14"/>
    <property type="match status" value="1"/>
</dbReference>
<dbReference type="GO" id="GO:0005634">
    <property type="term" value="C:nucleus"/>
    <property type="evidence" value="ECO:0007669"/>
    <property type="project" value="UniProtKB-SubCell"/>
</dbReference>
<evidence type="ECO:0000256" key="7">
    <source>
        <dbReference type="ARBA" id="ARBA00023163"/>
    </source>
</evidence>
<dbReference type="PANTHER" id="PTHR31251:SF191">
    <property type="entry name" value="SBP-TYPE DOMAIN-CONTAINING PROTEIN"/>
    <property type="match status" value="1"/>
</dbReference>
<feature type="compositionally biased region" description="Basic residues" evidence="10">
    <location>
        <begin position="140"/>
        <end position="152"/>
    </location>
</feature>
<evidence type="ECO:0000256" key="3">
    <source>
        <dbReference type="ARBA" id="ARBA00022771"/>
    </source>
</evidence>
<proteinExistence type="predicted"/>
<dbReference type="Proteomes" id="UP000237105">
    <property type="component" value="Unassembled WGS sequence"/>
</dbReference>
<keyword evidence="6" id="KW-0238">DNA-binding</keyword>
<dbReference type="Gene3D" id="4.10.1100.10">
    <property type="entry name" value="Transcription factor, SBP-box domain"/>
    <property type="match status" value="1"/>
</dbReference>
<evidence type="ECO:0000256" key="2">
    <source>
        <dbReference type="ARBA" id="ARBA00022723"/>
    </source>
</evidence>
<evidence type="ECO:0000313" key="12">
    <source>
        <dbReference type="EMBL" id="PON52227.1"/>
    </source>
</evidence>
<dbReference type="STRING" id="3476.A0A2P5BTU8"/>
<keyword evidence="8" id="KW-0539">Nucleus</keyword>
<accession>A0A2P5BTU8</accession>
<dbReference type="EMBL" id="JXTB01000223">
    <property type="protein sequence ID" value="PON52227.1"/>
    <property type="molecule type" value="Genomic_DNA"/>
</dbReference>
<dbReference type="OrthoDB" id="514967at2759"/>
<feature type="compositionally biased region" description="Low complexity" evidence="10">
    <location>
        <begin position="1"/>
        <end position="26"/>
    </location>
</feature>
<protein>
    <submittedName>
        <fullName evidence="12">SBP-box transcription factor</fullName>
    </submittedName>
</protein>
<feature type="region of interest" description="Disordered" evidence="10">
    <location>
        <begin position="140"/>
        <end position="162"/>
    </location>
</feature>
<evidence type="ECO:0000256" key="4">
    <source>
        <dbReference type="ARBA" id="ARBA00022833"/>
    </source>
</evidence>
<name>A0A2P5BTU8_PARAD</name>
<evidence type="ECO:0000256" key="9">
    <source>
        <dbReference type="PROSITE-ProRule" id="PRU00470"/>
    </source>
</evidence>
<evidence type="ECO:0000259" key="11">
    <source>
        <dbReference type="PROSITE" id="PS51141"/>
    </source>
</evidence>
<sequence length="376" mass="40308">MEMGSSSMTESGGSSSSSPPNSSTESLNGLKFGQKIYFEDVGLGAPSKSGVGSSSSSGATPPKKVRGSPVHSGQPPRCQVEGCNVDLSDAKAYYSRHKVCGTHSKSPKVVVNNLEQRFCQQCSRFHQLPEFDQGKRSCRRRLAGHNERRRKPPPGSLLSTRYENSSRVGSFLMDFSAYPRLSGRDTWPTARISERVPGNQSAIPTGKFLPYHPWQSNSDNSSSNLYLQTSAGGTSIPAGHGIPPPPGECISVVADSSCALSLLSNQQWGSRNRSSSSGLGLHSLMNAQGAPVAEPTTAPHGGTVNHFPTTSWGIKGDMAGSSSHQILPDLGLGQLSQPLSGQFPGELELSQQGRRPYMEPEHSRDFDSSQHMHWSL</sequence>
<evidence type="ECO:0000256" key="1">
    <source>
        <dbReference type="ARBA" id="ARBA00004123"/>
    </source>
</evidence>
<comment type="subcellular location">
    <subcellularLocation>
        <location evidence="1">Nucleus</location>
    </subcellularLocation>
</comment>
<dbReference type="InterPro" id="IPR004333">
    <property type="entry name" value="SBP_dom"/>
</dbReference>
<dbReference type="GO" id="GO:0008270">
    <property type="term" value="F:zinc ion binding"/>
    <property type="evidence" value="ECO:0007669"/>
    <property type="project" value="UniProtKB-KW"/>
</dbReference>
<feature type="region of interest" description="Disordered" evidence="10">
    <location>
        <begin position="46"/>
        <end position="77"/>
    </location>
</feature>